<accession>A0A9W6GN89</accession>
<comment type="similarity">
    <text evidence="4">Belongs to the bacterial secretin family.</text>
</comment>
<dbReference type="InterPro" id="IPR050810">
    <property type="entry name" value="Bact_Secretion_Sys_Channel"/>
</dbReference>
<evidence type="ECO:0000256" key="4">
    <source>
        <dbReference type="RuleBase" id="RU004003"/>
    </source>
</evidence>
<comment type="caution">
    <text evidence="7">The sequence shown here is derived from an EMBL/GenBank/DDBJ whole genome shotgun (WGS) entry which is preliminary data.</text>
</comment>
<reference evidence="7" key="1">
    <citation type="submission" date="2022-12" db="EMBL/GenBank/DDBJ databases">
        <title>Reference genome sequencing for broad-spectrum identification of bacterial and archaeal isolates by mass spectrometry.</title>
        <authorList>
            <person name="Sekiguchi Y."/>
            <person name="Tourlousse D.M."/>
        </authorList>
    </citation>
    <scope>NUCLEOTIDE SEQUENCE</scope>
    <source>
        <strain evidence="7">10succ1</strain>
    </source>
</reference>
<comment type="subcellular location">
    <subcellularLocation>
        <location evidence="1">Membrane</location>
    </subcellularLocation>
</comment>
<keyword evidence="3" id="KW-0472">Membrane</keyword>
<feature type="region of interest" description="Disordered" evidence="5">
    <location>
        <begin position="143"/>
        <end position="170"/>
    </location>
</feature>
<dbReference type="PANTHER" id="PTHR30332">
    <property type="entry name" value="PROBABLE GENERAL SECRETION PATHWAY PROTEIN D"/>
    <property type="match status" value="1"/>
</dbReference>
<organism evidence="7 8">
    <name type="scientific">Propionigenium maris DSM 9537</name>
    <dbReference type="NCBI Taxonomy" id="1123000"/>
    <lineage>
        <taxon>Bacteria</taxon>
        <taxon>Fusobacteriati</taxon>
        <taxon>Fusobacteriota</taxon>
        <taxon>Fusobacteriia</taxon>
        <taxon>Fusobacteriales</taxon>
        <taxon>Fusobacteriaceae</taxon>
        <taxon>Propionigenium</taxon>
    </lineage>
</organism>
<dbReference type="GO" id="GO:0015627">
    <property type="term" value="C:type II protein secretion system complex"/>
    <property type="evidence" value="ECO:0007669"/>
    <property type="project" value="TreeGrafter"/>
</dbReference>
<feature type="compositionally biased region" description="Polar residues" evidence="5">
    <location>
        <begin position="143"/>
        <end position="155"/>
    </location>
</feature>
<evidence type="ECO:0000259" key="6">
    <source>
        <dbReference type="Pfam" id="PF00263"/>
    </source>
</evidence>
<dbReference type="EMBL" id="BSDY01000018">
    <property type="protein sequence ID" value="GLI57472.1"/>
    <property type="molecule type" value="Genomic_DNA"/>
</dbReference>
<name>A0A9W6GN89_9FUSO</name>
<keyword evidence="8" id="KW-1185">Reference proteome</keyword>
<dbReference type="PANTHER" id="PTHR30332:SF24">
    <property type="entry name" value="SECRETIN GSPD-RELATED"/>
    <property type="match status" value="1"/>
</dbReference>
<gene>
    <name evidence="7" type="ORF">PM10SUCC1_29860</name>
</gene>
<evidence type="ECO:0000313" key="8">
    <source>
        <dbReference type="Proteomes" id="UP001144471"/>
    </source>
</evidence>
<evidence type="ECO:0000256" key="2">
    <source>
        <dbReference type="ARBA" id="ARBA00022729"/>
    </source>
</evidence>
<dbReference type="InterPro" id="IPR004846">
    <property type="entry name" value="T2SS/T3SS_dom"/>
</dbReference>
<evidence type="ECO:0000256" key="3">
    <source>
        <dbReference type="ARBA" id="ARBA00023136"/>
    </source>
</evidence>
<dbReference type="PRINTS" id="PR00811">
    <property type="entry name" value="BCTERIALGSPD"/>
</dbReference>
<dbReference type="RefSeq" id="WP_281837112.1">
    <property type="nucleotide sequence ID" value="NZ_BSDY01000018.1"/>
</dbReference>
<dbReference type="GO" id="GO:0016020">
    <property type="term" value="C:membrane"/>
    <property type="evidence" value="ECO:0007669"/>
    <property type="project" value="UniProtKB-SubCell"/>
</dbReference>
<dbReference type="GO" id="GO:0009306">
    <property type="term" value="P:protein secretion"/>
    <property type="evidence" value="ECO:0007669"/>
    <property type="project" value="InterPro"/>
</dbReference>
<evidence type="ECO:0000256" key="1">
    <source>
        <dbReference type="ARBA" id="ARBA00004370"/>
    </source>
</evidence>
<evidence type="ECO:0000313" key="7">
    <source>
        <dbReference type="EMBL" id="GLI57472.1"/>
    </source>
</evidence>
<feature type="domain" description="Type II/III secretion system secretin-like" evidence="6">
    <location>
        <begin position="212"/>
        <end position="370"/>
    </location>
</feature>
<protein>
    <recommendedName>
        <fullName evidence="6">Type II/III secretion system secretin-like domain-containing protein</fullName>
    </recommendedName>
</protein>
<dbReference type="AlphaFoldDB" id="A0A9W6GN89"/>
<dbReference type="PRINTS" id="PR01032">
    <property type="entry name" value="PHAGEIV"/>
</dbReference>
<dbReference type="InterPro" id="IPR001775">
    <property type="entry name" value="GspD/PilQ"/>
</dbReference>
<keyword evidence="2" id="KW-0732">Signal</keyword>
<dbReference type="Proteomes" id="UP001144471">
    <property type="component" value="Unassembled WGS sequence"/>
</dbReference>
<dbReference type="Pfam" id="PF00263">
    <property type="entry name" value="Secretin"/>
    <property type="match status" value="1"/>
</dbReference>
<evidence type="ECO:0000256" key="5">
    <source>
        <dbReference type="SAM" id="MobiDB-lite"/>
    </source>
</evidence>
<proteinExistence type="inferred from homology"/>
<sequence length="435" mass="47704">MNAEEIMGDVRQLLKDGDTIIENPDNNSLTVRARRREMFAVEEFLRGRDGKSIEEVRKNVELIRTKHLSPTQVYEVLVEMGYKVAGDIRISETLNGLLVIANKSEVSKLKSVIESIDTPDHQVVIEARIVEVSEGDERNWGISWSYNKDNGQDNRGSGGDSGGDDGGGDGAFSPISGVDTVIDASNISNGISIGLGLLGNDQFTAIYRNIVTDKSTEILAKPTITTLNNMKAKIDLVDEVPYKQLEYIGESGESTSTSYEFKEVGITLEVTPQISEDGMIKMEVAPTISEVTGKTDDGVPFISKRSVETNVIVRNGETLAIGGLIKDTSTRTDTKNPFLSRIPIIGYFFRSSSNDKNKTNLMIFITPKLILNRELTDRINIVEGTSGSGAKTVSRDGLPEKSVAELKPTEDEMSDNISTGINRIQEKLQKAIYNN</sequence>